<keyword evidence="3" id="KW-1185">Reference proteome</keyword>
<evidence type="ECO:0000313" key="3">
    <source>
        <dbReference type="Proteomes" id="UP001501257"/>
    </source>
</evidence>
<proteinExistence type="predicted"/>
<comment type="caution">
    <text evidence="2">The sequence shown here is derived from an EMBL/GenBank/DDBJ whole genome shotgun (WGS) entry which is preliminary data.</text>
</comment>
<sequence length="173" mass="19249">MSFEDTAFMPIGDDEQLPKWPSDPGGSSPVVTAVCAWCDVERNGEMQAGRRYFPVRIDEFVEMSNGVRISIRWDRGVTVSWGRDDGGDEGLPEEELLGHLECGLLPDDGETEDAGELRSWHEYALLLRARGILATAKFLRDLLYLTELSSGLSSLLTYTHNPPSRDRNDGPCC</sequence>
<dbReference type="Proteomes" id="UP001501257">
    <property type="component" value="Unassembled WGS sequence"/>
</dbReference>
<evidence type="ECO:0000313" key="2">
    <source>
        <dbReference type="EMBL" id="GAA5227129.1"/>
    </source>
</evidence>
<dbReference type="EMBL" id="BAABLK010000027">
    <property type="protein sequence ID" value="GAA5227129.1"/>
    <property type="molecule type" value="Genomic_DNA"/>
</dbReference>
<protein>
    <recommendedName>
        <fullName evidence="4">DUF971 domain-containing protein</fullName>
    </recommendedName>
</protein>
<evidence type="ECO:0008006" key="4">
    <source>
        <dbReference type="Google" id="ProtNLM"/>
    </source>
</evidence>
<feature type="region of interest" description="Disordered" evidence="1">
    <location>
        <begin position="1"/>
        <end position="25"/>
    </location>
</feature>
<organism evidence="2 3">
    <name type="scientific">Paeniglutamicibacter antarcticus</name>
    <dbReference type="NCBI Taxonomy" id="494023"/>
    <lineage>
        <taxon>Bacteria</taxon>
        <taxon>Bacillati</taxon>
        <taxon>Actinomycetota</taxon>
        <taxon>Actinomycetes</taxon>
        <taxon>Micrococcales</taxon>
        <taxon>Micrococcaceae</taxon>
        <taxon>Paeniglutamicibacter</taxon>
    </lineage>
</organism>
<name>A0ABP9TJT0_9MICC</name>
<gene>
    <name evidence="2" type="ORF">GCM10025778_16620</name>
</gene>
<accession>A0ABP9TJT0</accession>
<reference evidence="3" key="1">
    <citation type="journal article" date="2019" name="Int. J. Syst. Evol. Microbiol.">
        <title>The Global Catalogue of Microorganisms (GCM) 10K type strain sequencing project: providing services to taxonomists for standard genome sequencing and annotation.</title>
        <authorList>
            <consortium name="The Broad Institute Genomics Platform"/>
            <consortium name="The Broad Institute Genome Sequencing Center for Infectious Disease"/>
            <person name="Wu L."/>
            <person name="Ma J."/>
        </authorList>
    </citation>
    <scope>NUCLEOTIDE SEQUENCE [LARGE SCALE GENOMIC DNA]</scope>
    <source>
        <strain evidence="3">JCM 18952</strain>
    </source>
</reference>
<evidence type="ECO:0000256" key="1">
    <source>
        <dbReference type="SAM" id="MobiDB-lite"/>
    </source>
</evidence>